<dbReference type="FunFam" id="2.60.260.20:FF:000005">
    <property type="entry name" value="Chaperone protein dnaJ 1, mitochondrial"/>
    <property type="match status" value="1"/>
</dbReference>
<evidence type="ECO:0000313" key="12">
    <source>
        <dbReference type="Proteomes" id="UP000193411"/>
    </source>
</evidence>
<dbReference type="PROSITE" id="PS51188">
    <property type="entry name" value="ZF_CR"/>
    <property type="match status" value="1"/>
</dbReference>
<proteinExistence type="inferred from homology"/>
<dbReference type="Pfam" id="PF00226">
    <property type="entry name" value="DnaJ"/>
    <property type="match status" value="1"/>
</dbReference>
<feature type="region of interest" description="Disordered" evidence="8">
    <location>
        <begin position="452"/>
        <end position="483"/>
    </location>
</feature>
<dbReference type="Pfam" id="PF00684">
    <property type="entry name" value="DnaJ_CXXCXGXG"/>
    <property type="match status" value="1"/>
</dbReference>
<dbReference type="SUPFAM" id="SSF49493">
    <property type="entry name" value="HSP40/DnaJ peptide-binding domain"/>
    <property type="match status" value="2"/>
</dbReference>
<dbReference type="GO" id="GO:0051082">
    <property type="term" value="F:unfolded protein binding"/>
    <property type="evidence" value="ECO:0007669"/>
    <property type="project" value="InterPro"/>
</dbReference>
<reference evidence="11 12" key="1">
    <citation type="submission" date="2016-07" db="EMBL/GenBank/DDBJ databases">
        <title>Pervasive Adenine N6-methylation of Active Genes in Fungi.</title>
        <authorList>
            <consortium name="DOE Joint Genome Institute"/>
            <person name="Mondo S.J."/>
            <person name="Dannebaum R.O."/>
            <person name="Kuo R.C."/>
            <person name="Labutti K."/>
            <person name="Haridas S."/>
            <person name="Kuo A."/>
            <person name="Salamov A."/>
            <person name="Ahrendt S.R."/>
            <person name="Lipzen A."/>
            <person name="Sullivan W."/>
            <person name="Andreopoulos W.B."/>
            <person name="Clum A."/>
            <person name="Lindquist E."/>
            <person name="Daum C."/>
            <person name="Ramamoorthy G.K."/>
            <person name="Gryganskyi A."/>
            <person name="Culley D."/>
            <person name="Magnuson J.K."/>
            <person name="James T.Y."/>
            <person name="O'Malley M.A."/>
            <person name="Stajich J.E."/>
            <person name="Spatafora J.W."/>
            <person name="Visel A."/>
            <person name="Grigoriev I.V."/>
        </authorList>
    </citation>
    <scope>NUCLEOTIDE SEQUENCE [LARGE SCALE GENOMIC DNA]</scope>
    <source>
        <strain evidence="11 12">PL171</strain>
    </source>
</reference>
<keyword evidence="12" id="KW-1185">Reference proteome</keyword>
<evidence type="ECO:0000256" key="2">
    <source>
        <dbReference type="ARBA" id="ARBA00022737"/>
    </source>
</evidence>
<evidence type="ECO:0000256" key="8">
    <source>
        <dbReference type="SAM" id="MobiDB-lite"/>
    </source>
</evidence>
<feature type="zinc finger region" description="CR-type" evidence="7">
    <location>
        <begin position="231"/>
        <end position="311"/>
    </location>
</feature>
<dbReference type="PANTHER" id="PTHR43096">
    <property type="entry name" value="DNAJ HOMOLOG 1, MITOCHONDRIAL-RELATED"/>
    <property type="match status" value="1"/>
</dbReference>
<keyword evidence="4 7" id="KW-0862">Zinc</keyword>
<evidence type="ECO:0000256" key="4">
    <source>
        <dbReference type="ARBA" id="ARBA00022833"/>
    </source>
</evidence>
<evidence type="ECO:0000256" key="1">
    <source>
        <dbReference type="ARBA" id="ARBA00022723"/>
    </source>
</evidence>
<feature type="compositionally biased region" description="Low complexity" evidence="8">
    <location>
        <begin position="33"/>
        <end position="56"/>
    </location>
</feature>
<feature type="compositionally biased region" description="Basic residues" evidence="8">
    <location>
        <begin position="63"/>
        <end position="73"/>
    </location>
</feature>
<dbReference type="Gene3D" id="2.10.230.10">
    <property type="entry name" value="Heat shock protein DnaJ, cysteine-rich domain"/>
    <property type="match status" value="1"/>
</dbReference>
<organism evidence="11 12">
    <name type="scientific">Catenaria anguillulae PL171</name>
    <dbReference type="NCBI Taxonomy" id="765915"/>
    <lineage>
        <taxon>Eukaryota</taxon>
        <taxon>Fungi</taxon>
        <taxon>Fungi incertae sedis</taxon>
        <taxon>Blastocladiomycota</taxon>
        <taxon>Blastocladiomycetes</taxon>
        <taxon>Blastocladiales</taxon>
        <taxon>Catenariaceae</taxon>
        <taxon>Catenaria</taxon>
    </lineage>
</organism>
<protein>
    <recommendedName>
        <fullName evidence="6">DnaJ homolog 1, mitochondrial</fullName>
    </recommendedName>
</protein>
<dbReference type="GO" id="GO:0042026">
    <property type="term" value="P:protein refolding"/>
    <property type="evidence" value="ECO:0007669"/>
    <property type="project" value="TreeGrafter"/>
</dbReference>
<evidence type="ECO:0000259" key="10">
    <source>
        <dbReference type="PROSITE" id="PS51188"/>
    </source>
</evidence>
<dbReference type="InterPro" id="IPR012724">
    <property type="entry name" value="DnaJ"/>
</dbReference>
<dbReference type="NCBIfam" id="NF008035">
    <property type="entry name" value="PRK10767.1"/>
    <property type="match status" value="1"/>
</dbReference>
<dbReference type="InterPro" id="IPR001305">
    <property type="entry name" value="HSP_DnaJ_Cys-rich_dom"/>
</dbReference>
<dbReference type="InterPro" id="IPR018253">
    <property type="entry name" value="DnaJ_domain_CS"/>
</dbReference>
<dbReference type="PROSITE" id="PS50076">
    <property type="entry name" value="DNAJ_2"/>
    <property type="match status" value="1"/>
</dbReference>
<dbReference type="STRING" id="765915.A0A1Y2HEY9"/>
<dbReference type="GO" id="GO:0005524">
    <property type="term" value="F:ATP binding"/>
    <property type="evidence" value="ECO:0007669"/>
    <property type="project" value="InterPro"/>
</dbReference>
<dbReference type="PROSITE" id="PS00636">
    <property type="entry name" value="DNAJ_1"/>
    <property type="match status" value="1"/>
</dbReference>
<feature type="domain" description="CR-type" evidence="10">
    <location>
        <begin position="231"/>
        <end position="311"/>
    </location>
</feature>
<dbReference type="OrthoDB" id="10256793at2759"/>
<accession>A0A1Y2HEY9</accession>
<sequence length="483" mass="50534">MIRSPLCLRASSPALSSTPAAAAAVAATRSLSTRQCLSTSASRRSTPTSTPAGTPPHLTLPRRALHTSRSHSAPKRDFYETLNVPKSASEKDIKRAYYQLAKKYHPDTSSEPNAKEKFVEIQQAYDVLSDTSKRQMYDSMGHAAFDPSMGGPGAGGAGGPTGGAGGFGGFGAGGFTDPNDILNQMFGGMFGGAGRRGGGAGGARDPFGAAARGPEDIETELRISFDDAVHGCQKPLRLALNVQCSPCTGSGLKPGTKVSTCRACHGSGTQVFYQAGFQIQSTCRVCSGTGKSVPAGSACNECHGAGQVQRSKTIMVDVPAGVDDGMKVRLSGKGDEDASGRAGDLYVRLKVMPSAVFTRRDMDILVAAKVPLRTALLGGVVKVPTIDGEVELKVPEGTQPGEKKLLRNRGVVNVNKPSLRGDQVVELKVEIPKNIDSDLKDKLRAILDELDGIKPAPASESKDKQNSSSNSKASSSDAETKKQ</sequence>
<dbReference type="SUPFAM" id="SSF57938">
    <property type="entry name" value="DnaJ/Hsp40 cysteine-rich domain"/>
    <property type="match status" value="1"/>
</dbReference>
<dbReference type="InterPro" id="IPR001623">
    <property type="entry name" value="DnaJ_domain"/>
</dbReference>
<dbReference type="AlphaFoldDB" id="A0A1Y2HEY9"/>
<dbReference type="PRINTS" id="PR00625">
    <property type="entry name" value="JDOMAIN"/>
</dbReference>
<dbReference type="HAMAP" id="MF_01152">
    <property type="entry name" value="DnaJ"/>
    <property type="match status" value="1"/>
</dbReference>
<feature type="region of interest" description="Disordered" evidence="8">
    <location>
        <begin position="33"/>
        <end position="83"/>
    </location>
</feature>
<dbReference type="Proteomes" id="UP000193411">
    <property type="component" value="Unassembled WGS sequence"/>
</dbReference>
<dbReference type="CDD" id="cd06257">
    <property type="entry name" value="DnaJ"/>
    <property type="match status" value="1"/>
</dbReference>
<dbReference type="GO" id="GO:0008270">
    <property type="term" value="F:zinc ion binding"/>
    <property type="evidence" value="ECO:0007669"/>
    <property type="project" value="UniProtKB-KW"/>
</dbReference>
<dbReference type="CDD" id="cd10719">
    <property type="entry name" value="DnaJ_zf"/>
    <property type="match status" value="1"/>
</dbReference>
<keyword evidence="1 7" id="KW-0479">Metal-binding</keyword>
<dbReference type="EMBL" id="MCFL01000038">
    <property type="protein sequence ID" value="ORZ33126.1"/>
    <property type="molecule type" value="Genomic_DNA"/>
</dbReference>
<keyword evidence="5" id="KW-0143">Chaperone</keyword>
<dbReference type="InterPro" id="IPR036410">
    <property type="entry name" value="HSP_DnaJ_Cys-rich_dom_sf"/>
</dbReference>
<dbReference type="GO" id="GO:0031072">
    <property type="term" value="F:heat shock protein binding"/>
    <property type="evidence" value="ECO:0007669"/>
    <property type="project" value="InterPro"/>
</dbReference>
<dbReference type="FunFam" id="2.10.230.10:FF:000002">
    <property type="entry name" value="Molecular chaperone DnaJ"/>
    <property type="match status" value="1"/>
</dbReference>
<gene>
    <name evidence="11" type="ORF">BCR44DRAFT_1462676</name>
</gene>
<dbReference type="PANTHER" id="PTHR43096:SF52">
    <property type="entry name" value="DNAJ HOMOLOG 1, MITOCHONDRIAL-RELATED"/>
    <property type="match status" value="1"/>
</dbReference>
<comment type="caution">
    <text evidence="11">The sequence shown here is derived from an EMBL/GenBank/DDBJ whole genome shotgun (WGS) entry which is preliminary data.</text>
</comment>
<feature type="compositionally biased region" description="Low complexity" evidence="8">
    <location>
        <begin position="466"/>
        <end position="477"/>
    </location>
</feature>
<evidence type="ECO:0000256" key="3">
    <source>
        <dbReference type="ARBA" id="ARBA00022771"/>
    </source>
</evidence>
<dbReference type="SUPFAM" id="SSF46565">
    <property type="entry name" value="Chaperone J-domain"/>
    <property type="match status" value="1"/>
</dbReference>
<dbReference type="InterPro" id="IPR036869">
    <property type="entry name" value="J_dom_sf"/>
</dbReference>
<evidence type="ECO:0000256" key="5">
    <source>
        <dbReference type="ARBA" id="ARBA00023186"/>
    </source>
</evidence>
<dbReference type="GO" id="GO:0005737">
    <property type="term" value="C:cytoplasm"/>
    <property type="evidence" value="ECO:0007669"/>
    <property type="project" value="TreeGrafter"/>
</dbReference>
<dbReference type="InterPro" id="IPR008971">
    <property type="entry name" value="HSP40/DnaJ_pept-bd"/>
</dbReference>
<evidence type="ECO:0000256" key="7">
    <source>
        <dbReference type="PROSITE-ProRule" id="PRU00546"/>
    </source>
</evidence>
<name>A0A1Y2HEY9_9FUNG</name>
<evidence type="ECO:0000259" key="9">
    <source>
        <dbReference type="PROSITE" id="PS50076"/>
    </source>
</evidence>
<evidence type="ECO:0000313" key="11">
    <source>
        <dbReference type="EMBL" id="ORZ33126.1"/>
    </source>
</evidence>
<evidence type="ECO:0000256" key="6">
    <source>
        <dbReference type="ARBA" id="ARBA00072890"/>
    </source>
</evidence>
<dbReference type="Gene3D" id="2.60.260.20">
    <property type="entry name" value="Urease metallochaperone UreE, N-terminal domain"/>
    <property type="match status" value="2"/>
</dbReference>
<keyword evidence="2" id="KW-0677">Repeat</keyword>
<dbReference type="SMART" id="SM00271">
    <property type="entry name" value="DnaJ"/>
    <property type="match status" value="1"/>
</dbReference>
<dbReference type="Pfam" id="PF01556">
    <property type="entry name" value="DnaJ_C"/>
    <property type="match status" value="1"/>
</dbReference>
<keyword evidence="3 7" id="KW-0863">Zinc-finger</keyword>
<feature type="domain" description="J" evidence="9">
    <location>
        <begin position="77"/>
        <end position="141"/>
    </location>
</feature>
<dbReference type="CDD" id="cd10747">
    <property type="entry name" value="DnaJ_C"/>
    <property type="match status" value="1"/>
</dbReference>
<dbReference type="Gene3D" id="1.10.287.110">
    <property type="entry name" value="DnaJ domain"/>
    <property type="match status" value="1"/>
</dbReference>
<dbReference type="InterPro" id="IPR002939">
    <property type="entry name" value="DnaJ_C"/>
</dbReference>
<dbReference type="GO" id="GO:0009408">
    <property type="term" value="P:response to heat"/>
    <property type="evidence" value="ECO:0007669"/>
    <property type="project" value="InterPro"/>
</dbReference>